<evidence type="ECO:0000313" key="1">
    <source>
        <dbReference type="EMBL" id="GMR31912.1"/>
    </source>
</evidence>
<organism evidence="1 2">
    <name type="scientific">Pristionchus mayeri</name>
    <dbReference type="NCBI Taxonomy" id="1317129"/>
    <lineage>
        <taxon>Eukaryota</taxon>
        <taxon>Metazoa</taxon>
        <taxon>Ecdysozoa</taxon>
        <taxon>Nematoda</taxon>
        <taxon>Chromadorea</taxon>
        <taxon>Rhabditida</taxon>
        <taxon>Rhabditina</taxon>
        <taxon>Diplogasteromorpha</taxon>
        <taxon>Diplogasteroidea</taxon>
        <taxon>Neodiplogasteridae</taxon>
        <taxon>Pristionchus</taxon>
    </lineage>
</organism>
<keyword evidence="2" id="KW-1185">Reference proteome</keyword>
<gene>
    <name evidence="1" type="ORF">PMAYCL1PPCAC_02107</name>
</gene>
<feature type="non-terminal residue" evidence="1">
    <location>
        <position position="83"/>
    </location>
</feature>
<feature type="non-terminal residue" evidence="1">
    <location>
        <position position="1"/>
    </location>
</feature>
<comment type="caution">
    <text evidence="1">The sequence shown here is derived from an EMBL/GenBank/DDBJ whole genome shotgun (WGS) entry which is preliminary data.</text>
</comment>
<name>A0AAN4YZS4_9BILA</name>
<dbReference type="Proteomes" id="UP001328107">
    <property type="component" value="Unassembled WGS sequence"/>
</dbReference>
<dbReference type="EMBL" id="BTRK01000001">
    <property type="protein sequence ID" value="GMR31912.1"/>
    <property type="molecule type" value="Genomic_DNA"/>
</dbReference>
<accession>A0AAN4YZS4</accession>
<sequence length="83" mass="9364">GSVLLLVVPQFGLWPRRHRNRSLDVHRPLSNLQSAFLLIFHYCGVFSISLGAESDVDGLFHVLRVGENHISHILSVCLEMVDE</sequence>
<reference evidence="2" key="1">
    <citation type="submission" date="2022-10" db="EMBL/GenBank/DDBJ databases">
        <title>Genome assembly of Pristionchus species.</title>
        <authorList>
            <person name="Yoshida K."/>
            <person name="Sommer R.J."/>
        </authorList>
    </citation>
    <scope>NUCLEOTIDE SEQUENCE [LARGE SCALE GENOMIC DNA]</scope>
    <source>
        <strain evidence="2">RS5460</strain>
    </source>
</reference>
<dbReference type="AlphaFoldDB" id="A0AAN4YZS4"/>
<protein>
    <submittedName>
        <fullName evidence="1">Uncharacterized protein</fullName>
    </submittedName>
</protein>
<evidence type="ECO:0000313" key="2">
    <source>
        <dbReference type="Proteomes" id="UP001328107"/>
    </source>
</evidence>
<proteinExistence type="predicted"/>